<dbReference type="PRINTS" id="PR01887">
    <property type="entry name" value="SPECTRNALPHA"/>
</dbReference>
<evidence type="ECO:0000259" key="5">
    <source>
        <dbReference type="PROSITE" id="PS50001"/>
    </source>
</evidence>
<dbReference type="Gene3D" id="3.30.505.10">
    <property type="entry name" value="SH2 domain"/>
    <property type="match status" value="1"/>
</dbReference>
<dbReference type="SMART" id="SM00326">
    <property type="entry name" value="SH3"/>
    <property type="match status" value="2"/>
</dbReference>
<dbReference type="CDD" id="cd11804">
    <property type="entry name" value="SH3_GRB2_like_N"/>
    <property type="match status" value="1"/>
</dbReference>
<protein>
    <submittedName>
        <fullName evidence="7">SH3 domain protein</fullName>
    </submittedName>
</protein>
<organism evidence="7 8">
    <name type="scientific">Ancylostoma caninum</name>
    <name type="common">Dog hookworm</name>
    <dbReference type="NCBI Taxonomy" id="29170"/>
    <lineage>
        <taxon>Eukaryota</taxon>
        <taxon>Metazoa</taxon>
        <taxon>Ecdysozoa</taxon>
        <taxon>Nematoda</taxon>
        <taxon>Chromadorea</taxon>
        <taxon>Rhabditida</taxon>
        <taxon>Rhabditina</taxon>
        <taxon>Rhabditomorpha</taxon>
        <taxon>Strongyloidea</taxon>
        <taxon>Ancylostomatidae</taxon>
        <taxon>Ancylostomatinae</taxon>
        <taxon>Ancylostoma</taxon>
    </lineage>
</organism>
<accession>A0A368GIN6</accession>
<dbReference type="InterPro" id="IPR001452">
    <property type="entry name" value="SH3_domain"/>
</dbReference>
<dbReference type="OrthoDB" id="10255964at2759"/>
<evidence type="ECO:0000256" key="3">
    <source>
        <dbReference type="PROSITE-ProRule" id="PRU00191"/>
    </source>
</evidence>
<keyword evidence="2 3" id="KW-0727">SH2 domain</keyword>
<feature type="domain" description="SH2" evidence="5">
    <location>
        <begin position="60"/>
        <end position="152"/>
    </location>
</feature>
<dbReference type="GO" id="GO:0016192">
    <property type="term" value="P:vesicle-mediated transport"/>
    <property type="evidence" value="ECO:0007669"/>
    <property type="project" value="UniProtKB-ARBA"/>
</dbReference>
<evidence type="ECO:0000313" key="8">
    <source>
        <dbReference type="Proteomes" id="UP000252519"/>
    </source>
</evidence>
<dbReference type="PRINTS" id="PR00452">
    <property type="entry name" value="SH3DOMAIN"/>
</dbReference>
<dbReference type="InterPro" id="IPR043539">
    <property type="entry name" value="Grb2-like"/>
</dbReference>
<reference evidence="7 8" key="1">
    <citation type="submission" date="2014-10" db="EMBL/GenBank/DDBJ databases">
        <title>Draft genome of the hookworm Ancylostoma caninum.</title>
        <authorList>
            <person name="Mitreva M."/>
        </authorList>
    </citation>
    <scope>NUCLEOTIDE SEQUENCE [LARGE SCALE GENOMIC DNA]</scope>
    <source>
        <strain evidence="7 8">Baltimore</strain>
    </source>
</reference>
<dbReference type="STRING" id="29170.A0A368GIN6"/>
<feature type="domain" description="SH3" evidence="6">
    <location>
        <begin position="1"/>
        <end position="58"/>
    </location>
</feature>
<feature type="domain" description="SH3" evidence="6">
    <location>
        <begin position="154"/>
        <end position="213"/>
    </location>
</feature>
<keyword evidence="8" id="KW-1185">Reference proteome</keyword>
<dbReference type="Pfam" id="PF00018">
    <property type="entry name" value="SH3_1"/>
    <property type="match status" value="2"/>
</dbReference>
<evidence type="ECO:0000259" key="6">
    <source>
        <dbReference type="PROSITE" id="PS50002"/>
    </source>
</evidence>
<dbReference type="SMART" id="SM00252">
    <property type="entry name" value="SH2"/>
    <property type="match status" value="1"/>
</dbReference>
<dbReference type="InterPro" id="IPR036028">
    <property type="entry name" value="SH3-like_dom_sf"/>
</dbReference>
<dbReference type="Pfam" id="PF00017">
    <property type="entry name" value="SH2"/>
    <property type="match status" value="1"/>
</dbReference>
<proteinExistence type="predicted"/>
<evidence type="ECO:0000256" key="2">
    <source>
        <dbReference type="ARBA" id="ARBA00022999"/>
    </source>
</evidence>
<evidence type="ECO:0000313" key="7">
    <source>
        <dbReference type="EMBL" id="RCN42910.1"/>
    </source>
</evidence>
<dbReference type="SUPFAM" id="SSF55550">
    <property type="entry name" value="SH2 domain"/>
    <property type="match status" value="1"/>
</dbReference>
<dbReference type="PRINTS" id="PR00401">
    <property type="entry name" value="SH2DOMAIN"/>
</dbReference>
<dbReference type="AlphaFoldDB" id="A0A368GIN6"/>
<dbReference type="InterPro" id="IPR000980">
    <property type="entry name" value="SH2"/>
</dbReference>
<dbReference type="Proteomes" id="UP000252519">
    <property type="component" value="Unassembled WGS sequence"/>
</dbReference>
<dbReference type="SUPFAM" id="SSF50044">
    <property type="entry name" value="SH3-domain"/>
    <property type="match status" value="1"/>
</dbReference>
<dbReference type="CDD" id="cd11805">
    <property type="entry name" value="SH3_GRB2_like_C"/>
    <property type="match status" value="1"/>
</dbReference>
<dbReference type="Gene3D" id="2.30.30.40">
    <property type="entry name" value="SH3 Domains"/>
    <property type="match status" value="2"/>
</dbReference>
<comment type="caution">
    <text evidence="7">The sequence shown here is derived from an EMBL/GenBank/DDBJ whole genome shotgun (WGS) entry which is preliminary data.</text>
</comment>
<sequence length="234" mass="27066">MEATAEHDFNANADDELSFRRGQILKVLNKDEDPHWFKAEIDGVEGFVPSNYIRMHDSPWYLGKISRLDAEILLKKQGTRDGNFLVRQCESSPGDFSISVKFEDTIQHFKVLRDNNGKYFLWSVKFKSLNELVRYHRTASVSRTHTILLQDLDLETKFVQALFDFNPQEEGELPFKRGEIITLINKDDMNWWEGSLNNKRGVFPANYVCPFNRSPSNTDLPNRASAKISPVNLH</sequence>
<dbReference type="PANTHER" id="PTHR46037">
    <property type="entry name" value="PROTEIN ENHANCER OF SEVENLESS 2B"/>
    <property type="match status" value="1"/>
</dbReference>
<dbReference type="EMBL" id="JOJR01000175">
    <property type="protein sequence ID" value="RCN42910.1"/>
    <property type="molecule type" value="Genomic_DNA"/>
</dbReference>
<dbReference type="FunFam" id="2.30.30.40:FF:000072">
    <property type="entry name" value="Unconventional Myosin IB"/>
    <property type="match status" value="1"/>
</dbReference>
<dbReference type="PROSITE" id="PS50001">
    <property type="entry name" value="SH2"/>
    <property type="match status" value="1"/>
</dbReference>
<name>A0A368GIN6_ANCCA</name>
<keyword evidence="1 4" id="KW-0728">SH3 domain</keyword>
<evidence type="ECO:0000256" key="1">
    <source>
        <dbReference type="ARBA" id="ARBA00022443"/>
    </source>
</evidence>
<evidence type="ECO:0000256" key="4">
    <source>
        <dbReference type="PROSITE-ProRule" id="PRU00192"/>
    </source>
</evidence>
<dbReference type="PROSITE" id="PS50002">
    <property type="entry name" value="SH3"/>
    <property type="match status" value="2"/>
</dbReference>
<gene>
    <name evidence="7" type="ORF">ANCCAN_11134</name>
</gene>
<dbReference type="CDD" id="cd09941">
    <property type="entry name" value="SH2_Grb2_like"/>
    <property type="match status" value="1"/>
</dbReference>
<dbReference type="InterPro" id="IPR036860">
    <property type="entry name" value="SH2_dom_sf"/>
</dbReference>